<evidence type="ECO:0000256" key="2">
    <source>
        <dbReference type="ARBA" id="ARBA00005558"/>
    </source>
</evidence>
<dbReference type="Proteomes" id="UP000248259">
    <property type="component" value="Unassembled WGS sequence"/>
</dbReference>
<name>A0A323UUV0_9RHOO</name>
<dbReference type="GO" id="GO:0005576">
    <property type="term" value="C:extracellular region"/>
    <property type="evidence" value="ECO:0007669"/>
    <property type="project" value="UniProtKB-SubCell"/>
</dbReference>
<dbReference type="InterPro" id="IPR006533">
    <property type="entry name" value="T6SS_Vgr_RhsGE"/>
</dbReference>
<evidence type="ECO:0000259" key="5">
    <source>
        <dbReference type="Pfam" id="PF22178"/>
    </source>
</evidence>
<keyword evidence="3" id="KW-0964">Secreted</keyword>
<reference evidence="6 7" key="1">
    <citation type="submission" date="2018-06" db="EMBL/GenBank/DDBJ databases">
        <title>Azoarcus communis strain SWub3 genome.</title>
        <authorList>
            <person name="Zorraquino Salvo V."/>
            <person name="Toubiana D."/>
            <person name="Blumwald E."/>
        </authorList>
    </citation>
    <scope>NUCLEOTIDE SEQUENCE [LARGE SCALE GENOMIC DNA]</scope>
    <source>
        <strain evidence="6 7">SWub3</strain>
    </source>
</reference>
<keyword evidence="7" id="KW-1185">Reference proteome</keyword>
<dbReference type="InterPro" id="IPR054030">
    <property type="entry name" value="Gp5_Vgr_C"/>
</dbReference>
<dbReference type="Gene3D" id="2.40.50.230">
    <property type="entry name" value="Gp5 N-terminal domain"/>
    <property type="match status" value="1"/>
</dbReference>
<dbReference type="Gene3D" id="4.10.220.110">
    <property type="match status" value="1"/>
</dbReference>
<evidence type="ECO:0000256" key="3">
    <source>
        <dbReference type="ARBA" id="ARBA00022525"/>
    </source>
</evidence>
<dbReference type="InterPro" id="IPR037026">
    <property type="entry name" value="Vgr_OB-fold_dom_sf"/>
</dbReference>
<evidence type="ECO:0000259" key="4">
    <source>
        <dbReference type="Pfam" id="PF04717"/>
    </source>
</evidence>
<dbReference type="Gene3D" id="3.55.50.10">
    <property type="entry name" value="Baseplate protein-like domains"/>
    <property type="match status" value="1"/>
</dbReference>
<dbReference type="SUPFAM" id="SSF69279">
    <property type="entry name" value="Phage tail proteins"/>
    <property type="match status" value="2"/>
</dbReference>
<protein>
    <submittedName>
        <fullName evidence="6">Type VI secretion system tip protein VgrG</fullName>
    </submittedName>
</protein>
<dbReference type="InterPro" id="IPR017847">
    <property type="entry name" value="T6SS_RhsGE_Vgr_subset"/>
</dbReference>
<dbReference type="OrthoDB" id="1907165at2"/>
<comment type="similarity">
    <text evidence="2">Belongs to the VgrG protein family.</text>
</comment>
<dbReference type="Gene3D" id="2.30.110.50">
    <property type="match status" value="1"/>
</dbReference>
<dbReference type="Pfam" id="PF22178">
    <property type="entry name" value="Gp5_trimer_C"/>
    <property type="match status" value="1"/>
</dbReference>
<dbReference type="Pfam" id="PF05954">
    <property type="entry name" value="Phage_GPD"/>
    <property type="match status" value="1"/>
</dbReference>
<dbReference type="InterPro" id="IPR050708">
    <property type="entry name" value="T6SS_VgrG/RHS"/>
</dbReference>
<evidence type="ECO:0000313" key="6">
    <source>
        <dbReference type="EMBL" id="PZA15440.1"/>
    </source>
</evidence>
<gene>
    <name evidence="6" type="ORF">DNK49_17040</name>
</gene>
<comment type="caution">
    <text evidence="6">The sequence shown here is derived from an EMBL/GenBank/DDBJ whole genome shotgun (WGS) entry which is preliminary data.</text>
</comment>
<dbReference type="EMBL" id="QKOE01000014">
    <property type="protein sequence ID" value="PZA15440.1"/>
    <property type="molecule type" value="Genomic_DNA"/>
</dbReference>
<evidence type="ECO:0000313" key="7">
    <source>
        <dbReference type="Proteomes" id="UP000248259"/>
    </source>
</evidence>
<proteinExistence type="inferred from homology"/>
<evidence type="ECO:0000256" key="1">
    <source>
        <dbReference type="ARBA" id="ARBA00004613"/>
    </source>
</evidence>
<dbReference type="PANTHER" id="PTHR32305:SF15">
    <property type="entry name" value="PROTEIN RHSA-RELATED"/>
    <property type="match status" value="1"/>
</dbReference>
<accession>A0A323UUV0</accession>
<dbReference type="RefSeq" id="WP_110527191.1">
    <property type="nucleotide sequence ID" value="NZ_QKOE01000014.1"/>
</dbReference>
<comment type="subcellular location">
    <subcellularLocation>
        <location evidence="1">Secreted</location>
    </subcellularLocation>
</comment>
<dbReference type="SUPFAM" id="SSF69255">
    <property type="entry name" value="gp5 N-terminal domain-like"/>
    <property type="match status" value="1"/>
</dbReference>
<dbReference type="PANTHER" id="PTHR32305">
    <property type="match status" value="1"/>
</dbReference>
<sequence length="738" mass="82167">MNRLLIAHTPLGDALWAVSVAGREALSSLYQFHVRFHANDKNLDCQAMIGERCAIELETDRRGTRYLSGSMINFSAIGREGRYWVYEATVAPRLWHASRRADFRIWQNKTVPDIVSQVLGENAVRFDVRLKQTYKTWTYLTQHGDTDFEFICRQLEHEGIFFWFEHAAGGETMVLADHFTIHQPFPGYASVPFYAPGEARATEDHFDAWRLTRQVETGQLEHTDYDFTKPRADLTTRFVDPRGHLFDQYQRFAYPGDYTELPNGNSYAANTLERLQTEQETVLLEGRVRGAAPGYIFSLTEHPRDDQNRELLITAAHYDITDNTYEGSDAAQPSSFRLSIEAMPANRPFRPPLATPKPRTRGPQTAVVVGPPGEEIHTDQYGRVKVHFFWDRYGKKDGTDTCWIRVAQPWAGSNFGAIHLPRIGQEVIVDFEHGDPDRPIITGRVYNAEQMPPWALPANKTQSGFLTRSSLGGSAANANAIRFEDLKGAEQLWIHAERNQDIEVELDETHWVGQDRTKTIDRDETTHVKRDRTETVDANETITVHKNRTETVDGNESVTVHKSRKKTIDQNETDRIGKNWSVKVGKFKTETIGMAYMQNVGMGRMENVGMGYSLNVGLAMNTVVGMNQSAKIGKNKSTTVGTQYSLKVGGSGSSGGATPQVMSFTGAPVGGASGGGSGSSITMDADSITLTVGQSTITLKSDGTITVLGHDFQSTFTGEQVIKADGNITIKGAKVLEN</sequence>
<dbReference type="NCBIfam" id="TIGR01646">
    <property type="entry name" value="vgr_GE"/>
    <property type="match status" value="1"/>
</dbReference>
<dbReference type="SUPFAM" id="SSF69349">
    <property type="entry name" value="Phage fibre proteins"/>
    <property type="match status" value="2"/>
</dbReference>
<dbReference type="NCBIfam" id="TIGR03361">
    <property type="entry name" value="VI_Rhs_Vgr"/>
    <property type="match status" value="1"/>
</dbReference>
<dbReference type="AlphaFoldDB" id="A0A323UUV0"/>
<organism evidence="6 7">
    <name type="scientific">Parazoarcus communis SWub3 = DSM 12120</name>
    <dbReference type="NCBI Taxonomy" id="1121029"/>
    <lineage>
        <taxon>Bacteria</taxon>
        <taxon>Pseudomonadati</taxon>
        <taxon>Pseudomonadota</taxon>
        <taxon>Betaproteobacteria</taxon>
        <taxon>Rhodocyclales</taxon>
        <taxon>Zoogloeaceae</taxon>
        <taxon>Parazoarcus</taxon>
    </lineage>
</organism>
<dbReference type="Pfam" id="PF04717">
    <property type="entry name" value="Phage_base_V"/>
    <property type="match status" value="1"/>
</dbReference>
<dbReference type="InterPro" id="IPR006531">
    <property type="entry name" value="Gp5/Vgr_OB"/>
</dbReference>
<feature type="domain" description="Gp5/Type VI secretion system Vgr C-terminal trimerisation" evidence="5">
    <location>
        <begin position="463"/>
        <end position="574"/>
    </location>
</feature>
<feature type="domain" description="Gp5/Type VI secretion system Vgr protein OB-fold" evidence="4">
    <location>
        <begin position="377"/>
        <end position="446"/>
    </location>
</feature>